<gene>
    <name evidence="2" type="ORF">AFUB_021230</name>
</gene>
<reference evidence="2 3" key="1">
    <citation type="journal article" date="2008" name="PLoS Genet.">
        <title>Genomic islands in the pathogenic filamentous fungus Aspergillus fumigatus.</title>
        <authorList>
            <person name="Fedorova N.D."/>
            <person name="Khaldi N."/>
            <person name="Joardar V.S."/>
            <person name="Maiti R."/>
            <person name="Amedeo P."/>
            <person name="Anderson M.J."/>
            <person name="Crabtree J."/>
            <person name="Silva J.C."/>
            <person name="Badger J.H."/>
            <person name="Albarraq A."/>
            <person name="Angiuoli S."/>
            <person name="Bussey H."/>
            <person name="Bowyer P."/>
            <person name="Cotty P.J."/>
            <person name="Dyer P.S."/>
            <person name="Egan A."/>
            <person name="Galens K."/>
            <person name="Fraser-Liggett C.M."/>
            <person name="Haas B.J."/>
            <person name="Inman J.M."/>
            <person name="Kent R."/>
            <person name="Lemieux S."/>
            <person name="Malavazi I."/>
            <person name="Orvis J."/>
            <person name="Roemer T."/>
            <person name="Ronning C.M."/>
            <person name="Sundaram J.P."/>
            <person name="Sutton G."/>
            <person name="Turner G."/>
            <person name="Venter J.C."/>
            <person name="White O.R."/>
            <person name="Whitty B.R."/>
            <person name="Youngman P."/>
            <person name="Wolfe K.H."/>
            <person name="Goldman G.H."/>
            <person name="Wortman J.R."/>
            <person name="Jiang B."/>
            <person name="Denning D.W."/>
            <person name="Nierman W.C."/>
        </authorList>
    </citation>
    <scope>NUCLEOTIDE SEQUENCE [LARGE SCALE GENOMIC DNA]</scope>
    <source>
        <strain evidence="3">CBS 144.89 / FGSC A1163 / CEA10</strain>
    </source>
</reference>
<protein>
    <submittedName>
        <fullName evidence="2">Uncharacterized protein</fullName>
    </submittedName>
</protein>
<dbReference type="Proteomes" id="UP000001699">
    <property type="component" value="Unassembled WGS sequence"/>
</dbReference>
<evidence type="ECO:0000313" key="2">
    <source>
        <dbReference type="EMBL" id="EDP54073.1"/>
    </source>
</evidence>
<name>B0XV07_ASPFC</name>
<dbReference type="OrthoDB" id="10616497at2759"/>
<dbReference type="EMBL" id="DS499595">
    <property type="protein sequence ID" value="EDP54073.1"/>
    <property type="molecule type" value="Genomic_DNA"/>
</dbReference>
<feature type="region of interest" description="Disordered" evidence="1">
    <location>
        <begin position="81"/>
        <end position="120"/>
    </location>
</feature>
<evidence type="ECO:0000313" key="3">
    <source>
        <dbReference type="Proteomes" id="UP000001699"/>
    </source>
</evidence>
<sequence>MARPMDTVVLSISPVKGISASLRGALGRLGIQRQVSIIEDSSSLRSEKAQMTERLPDNMKARLHPAPRAATFRRVLPYGEHKQSPDIAPEFSNHHFTSLRSLHNGHGTTSPATQRGHPSG</sequence>
<proteinExistence type="predicted"/>
<organism evidence="2 3">
    <name type="scientific">Aspergillus fumigatus (strain CBS 144.89 / FGSC A1163 / CEA10)</name>
    <name type="common">Neosartorya fumigata</name>
    <dbReference type="NCBI Taxonomy" id="451804"/>
    <lineage>
        <taxon>Eukaryota</taxon>
        <taxon>Fungi</taxon>
        <taxon>Dikarya</taxon>
        <taxon>Ascomycota</taxon>
        <taxon>Pezizomycotina</taxon>
        <taxon>Eurotiomycetes</taxon>
        <taxon>Eurotiomycetidae</taxon>
        <taxon>Eurotiales</taxon>
        <taxon>Aspergillaceae</taxon>
        <taxon>Aspergillus</taxon>
        <taxon>Aspergillus subgen. Fumigati</taxon>
    </lineage>
</organism>
<keyword evidence="3" id="KW-1185">Reference proteome</keyword>
<feature type="compositionally biased region" description="Polar residues" evidence="1">
    <location>
        <begin position="94"/>
        <end position="113"/>
    </location>
</feature>
<evidence type="ECO:0000256" key="1">
    <source>
        <dbReference type="SAM" id="MobiDB-lite"/>
    </source>
</evidence>
<dbReference type="HOGENOM" id="CLU_2049167_0_0_1"/>
<dbReference type="VEuPathDB" id="FungiDB:AFUB_021230"/>
<accession>B0XV07</accession>
<dbReference type="AlphaFoldDB" id="B0XV07"/>